<dbReference type="OrthoDB" id="4577846at2759"/>
<dbReference type="EMBL" id="ML977504">
    <property type="protein sequence ID" value="KAF2130574.1"/>
    <property type="molecule type" value="Genomic_DNA"/>
</dbReference>
<evidence type="ECO:0000256" key="1">
    <source>
        <dbReference type="SAM" id="SignalP"/>
    </source>
</evidence>
<keyword evidence="4" id="KW-1185">Reference proteome</keyword>
<dbReference type="InterPro" id="IPR046925">
    <property type="entry name" value="WD-like_fungi"/>
</dbReference>
<dbReference type="GeneID" id="54413286"/>
<gene>
    <name evidence="3" type="ORF">P153DRAFT_430747</name>
</gene>
<dbReference type="Pfam" id="PF20493">
    <property type="entry name" value="WD-like_fungi"/>
    <property type="match status" value="1"/>
</dbReference>
<feature type="chain" id="PRO_5025481419" description="WD-like domain-containing protein" evidence="1">
    <location>
        <begin position="17"/>
        <end position="182"/>
    </location>
</feature>
<sequence>MRFIHTILPLAALISAAPTSTEPTIPSHDLKLVLEGTGEDAVWRLLDANIPAHVDTSPGTTTSALARRSASLTLDKRWEIQCHDSNKAEATQCRVLADSVRNSRSPIPRSPRQIVYGNCYISWSAVVNKDQSSLYYAAADTTDQCRNGVNGNGEPLVSGVAKGYLEVGVAQCLSNRGTGCTN</sequence>
<name>A0A6A6AI62_9PLEO</name>
<accession>A0A6A6AI62</accession>
<evidence type="ECO:0000313" key="3">
    <source>
        <dbReference type="EMBL" id="KAF2130574.1"/>
    </source>
</evidence>
<dbReference type="RefSeq" id="XP_033524961.1">
    <property type="nucleotide sequence ID" value="XM_033672854.1"/>
</dbReference>
<reference evidence="3" key="1">
    <citation type="journal article" date="2020" name="Stud. Mycol.">
        <title>101 Dothideomycetes genomes: a test case for predicting lifestyles and emergence of pathogens.</title>
        <authorList>
            <person name="Haridas S."/>
            <person name="Albert R."/>
            <person name="Binder M."/>
            <person name="Bloem J."/>
            <person name="Labutti K."/>
            <person name="Salamov A."/>
            <person name="Andreopoulos B."/>
            <person name="Baker S."/>
            <person name="Barry K."/>
            <person name="Bills G."/>
            <person name="Bluhm B."/>
            <person name="Cannon C."/>
            <person name="Castanera R."/>
            <person name="Culley D."/>
            <person name="Daum C."/>
            <person name="Ezra D."/>
            <person name="Gonzalez J."/>
            <person name="Henrissat B."/>
            <person name="Kuo A."/>
            <person name="Liang C."/>
            <person name="Lipzen A."/>
            <person name="Lutzoni F."/>
            <person name="Magnuson J."/>
            <person name="Mondo S."/>
            <person name="Nolan M."/>
            <person name="Ohm R."/>
            <person name="Pangilinan J."/>
            <person name="Park H.-J."/>
            <person name="Ramirez L."/>
            <person name="Alfaro M."/>
            <person name="Sun H."/>
            <person name="Tritt A."/>
            <person name="Yoshinaga Y."/>
            <person name="Zwiers L.-H."/>
            <person name="Turgeon B."/>
            <person name="Goodwin S."/>
            <person name="Spatafora J."/>
            <person name="Crous P."/>
            <person name="Grigoriev I."/>
        </authorList>
    </citation>
    <scope>NUCLEOTIDE SEQUENCE</scope>
    <source>
        <strain evidence="3">CBS 119687</strain>
    </source>
</reference>
<feature type="signal peptide" evidence="1">
    <location>
        <begin position="1"/>
        <end position="16"/>
    </location>
</feature>
<organism evidence="3 4">
    <name type="scientific">Dothidotthia symphoricarpi CBS 119687</name>
    <dbReference type="NCBI Taxonomy" id="1392245"/>
    <lineage>
        <taxon>Eukaryota</taxon>
        <taxon>Fungi</taxon>
        <taxon>Dikarya</taxon>
        <taxon>Ascomycota</taxon>
        <taxon>Pezizomycotina</taxon>
        <taxon>Dothideomycetes</taxon>
        <taxon>Pleosporomycetidae</taxon>
        <taxon>Pleosporales</taxon>
        <taxon>Dothidotthiaceae</taxon>
        <taxon>Dothidotthia</taxon>
    </lineage>
</organism>
<protein>
    <recommendedName>
        <fullName evidence="2">WD-like domain-containing protein</fullName>
    </recommendedName>
</protein>
<evidence type="ECO:0000259" key="2">
    <source>
        <dbReference type="Pfam" id="PF20493"/>
    </source>
</evidence>
<keyword evidence="1" id="KW-0732">Signal</keyword>
<evidence type="ECO:0000313" key="4">
    <source>
        <dbReference type="Proteomes" id="UP000799771"/>
    </source>
</evidence>
<feature type="domain" description="WD-like" evidence="2">
    <location>
        <begin position="71"/>
        <end position="180"/>
    </location>
</feature>
<dbReference type="AlphaFoldDB" id="A0A6A6AI62"/>
<dbReference type="Proteomes" id="UP000799771">
    <property type="component" value="Unassembled WGS sequence"/>
</dbReference>
<proteinExistence type="predicted"/>